<comment type="similarity">
    <text evidence="1">Belongs to the ATP-dependent AMP-binding enzyme family.</text>
</comment>
<comment type="caution">
    <text evidence="6">The sequence shown here is derived from an EMBL/GenBank/DDBJ whole genome shotgun (WGS) entry which is preliminary data.</text>
</comment>
<dbReference type="SUPFAM" id="SSF56801">
    <property type="entry name" value="Acetyl-CoA synthetase-like"/>
    <property type="match status" value="1"/>
</dbReference>
<evidence type="ECO:0000313" key="6">
    <source>
        <dbReference type="EMBL" id="MBB3156269.1"/>
    </source>
</evidence>
<dbReference type="InterPro" id="IPR045851">
    <property type="entry name" value="AMP-bd_C_sf"/>
</dbReference>
<name>A0A7W5CFI6_9BACL</name>
<dbReference type="Gene3D" id="3.30.300.30">
    <property type="match status" value="1"/>
</dbReference>
<evidence type="ECO:0000256" key="3">
    <source>
        <dbReference type="SAM" id="Phobius"/>
    </source>
</evidence>
<keyword evidence="3" id="KW-1133">Transmembrane helix</keyword>
<dbReference type="PANTHER" id="PTHR43201:SF5">
    <property type="entry name" value="MEDIUM-CHAIN ACYL-COA LIGASE ACSF2, MITOCHONDRIAL"/>
    <property type="match status" value="1"/>
</dbReference>
<evidence type="ECO:0000256" key="1">
    <source>
        <dbReference type="ARBA" id="ARBA00006432"/>
    </source>
</evidence>
<keyword evidence="2 6" id="KW-0436">Ligase</keyword>
<gene>
    <name evidence="6" type="ORF">FHS16_006391</name>
</gene>
<evidence type="ECO:0000313" key="7">
    <source>
        <dbReference type="Proteomes" id="UP000518605"/>
    </source>
</evidence>
<dbReference type="AlphaFoldDB" id="A0A7W5CFI6"/>
<reference evidence="6 7" key="1">
    <citation type="submission" date="2020-08" db="EMBL/GenBank/DDBJ databases">
        <title>Genomic Encyclopedia of Type Strains, Phase III (KMG-III): the genomes of soil and plant-associated and newly described type strains.</title>
        <authorList>
            <person name="Whitman W."/>
        </authorList>
    </citation>
    <scope>NUCLEOTIDE SEQUENCE [LARGE SCALE GENOMIC DNA]</scope>
    <source>
        <strain evidence="6 7">CECT 8234</strain>
    </source>
</reference>
<feature type="transmembrane region" description="Helical" evidence="3">
    <location>
        <begin position="74"/>
        <end position="95"/>
    </location>
</feature>
<sequence length="586" mass="65110">MKKTDWNISTIPYLLHKRASESAHDVAYSFPGIGQHCTWQMIWEEARLLAKGFLQLGVKKGDAIAILMPGRAEMIAAMFAAACVGAVIVPINTYSKKQELAHYLRDAKPVILITGVEAQQNHFPSIVQEIIQDSREEADAGKWLPKHIFVLDERPQEGTGFLLYSDLKTYGSAMEETAFEAACRSTSPQDPLILLYTSGTLGLPKGVLRSTASFLISSDQTNDTGKTNSLLVSLSDKITRYFAVMNLLPLYHLGGFATLFTSLKSCNIRIVMLSHFNPLHALAAVEKEKCRVLIGTPYMVQQMLLSPRREEFNLKSLLGIAFTSAAVNNTMLQKIMKGMSLYFFMVSYGSSEAGSVANGTCFVNRRNNVVLLLLYKLLSHTNLLSGLINYKEFEKGAYSIGGKVDKLVEVRILNPDTGEAMPPHEHGEIAIRSHRVMRYTNEAYDKASMTEDGWYKSGDLGFLDHQRHLTITGRLHRMISRGGEKISPVEIENVLLRHEDIDEALVIGVPDELYGEQVCACVVARQGAGLTSDKLKKDMTPYLSAFKLPRYIVFLPDFPLSPTGKISIAEIKSMVLNGKGELRRHA</sequence>
<evidence type="ECO:0000256" key="2">
    <source>
        <dbReference type="ARBA" id="ARBA00022598"/>
    </source>
</evidence>
<dbReference type="EC" id="6.2.1.-" evidence="6"/>
<dbReference type="GO" id="GO:0006631">
    <property type="term" value="P:fatty acid metabolic process"/>
    <property type="evidence" value="ECO:0007669"/>
    <property type="project" value="TreeGrafter"/>
</dbReference>
<dbReference type="Pfam" id="PF13193">
    <property type="entry name" value="AMP-binding_C"/>
    <property type="match status" value="1"/>
</dbReference>
<dbReference type="Pfam" id="PF00501">
    <property type="entry name" value="AMP-binding"/>
    <property type="match status" value="1"/>
</dbReference>
<dbReference type="InterPro" id="IPR000873">
    <property type="entry name" value="AMP-dep_synth/lig_dom"/>
</dbReference>
<dbReference type="PANTHER" id="PTHR43201">
    <property type="entry name" value="ACYL-COA SYNTHETASE"/>
    <property type="match status" value="1"/>
</dbReference>
<feature type="domain" description="AMP-dependent synthetase/ligase" evidence="4">
    <location>
        <begin position="16"/>
        <end position="438"/>
    </location>
</feature>
<keyword evidence="7" id="KW-1185">Reference proteome</keyword>
<dbReference type="InterPro" id="IPR042099">
    <property type="entry name" value="ANL_N_sf"/>
</dbReference>
<dbReference type="GO" id="GO:0031956">
    <property type="term" value="F:medium-chain fatty acid-CoA ligase activity"/>
    <property type="evidence" value="ECO:0007669"/>
    <property type="project" value="TreeGrafter"/>
</dbReference>
<dbReference type="Proteomes" id="UP000518605">
    <property type="component" value="Unassembled WGS sequence"/>
</dbReference>
<keyword evidence="3" id="KW-0812">Transmembrane</keyword>
<protein>
    <submittedName>
        <fullName evidence="6">Fatty-acyl-CoA synthase</fullName>
        <ecNumber evidence="6">6.2.1.-</ecNumber>
    </submittedName>
</protein>
<dbReference type="InterPro" id="IPR025110">
    <property type="entry name" value="AMP-bd_C"/>
</dbReference>
<keyword evidence="3" id="KW-0472">Membrane</keyword>
<organism evidence="6 7">
    <name type="scientific">Paenibacillus endophyticus</name>
    <dbReference type="NCBI Taxonomy" id="1294268"/>
    <lineage>
        <taxon>Bacteria</taxon>
        <taxon>Bacillati</taxon>
        <taxon>Bacillota</taxon>
        <taxon>Bacilli</taxon>
        <taxon>Bacillales</taxon>
        <taxon>Paenibacillaceae</taxon>
        <taxon>Paenibacillus</taxon>
    </lineage>
</organism>
<dbReference type="Gene3D" id="3.40.50.12780">
    <property type="entry name" value="N-terminal domain of ligase-like"/>
    <property type="match status" value="1"/>
</dbReference>
<proteinExistence type="inferred from homology"/>
<dbReference type="EMBL" id="JACHXW010000036">
    <property type="protein sequence ID" value="MBB3156269.1"/>
    <property type="molecule type" value="Genomic_DNA"/>
</dbReference>
<feature type="domain" description="AMP-binding enzyme C-terminal" evidence="5">
    <location>
        <begin position="490"/>
        <end position="565"/>
    </location>
</feature>
<dbReference type="RefSeq" id="WP_183571570.1">
    <property type="nucleotide sequence ID" value="NZ_CBCSLB010000044.1"/>
</dbReference>
<evidence type="ECO:0000259" key="5">
    <source>
        <dbReference type="Pfam" id="PF13193"/>
    </source>
</evidence>
<accession>A0A7W5CFI6</accession>
<evidence type="ECO:0000259" key="4">
    <source>
        <dbReference type="Pfam" id="PF00501"/>
    </source>
</evidence>